<dbReference type="RefSeq" id="WP_007021603.1">
    <property type="nucleotide sequence ID" value="NZ_CH724126.1"/>
</dbReference>
<dbReference type="InterPro" id="IPR036249">
    <property type="entry name" value="Thioredoxin-like_sf"/>
</dbReference>
<dbReference type="PROSITE" id="PS50404">
    <property type="entry name" value="GST_NTER"/>
    <property type="match status" value="1"/>
</dbReference>
<dbReference type="Pfam" id="PF13409">
    <property type="entry name" value="GST_N_2"/>
    <property type="match status" value="1"/>
</dbReference>
<protein>
    <submittedName>
        <fullName evidence="3">Glutathione S-transferase</fullName>
    </submittedName>
</protein>
<dbReference type="SUPFAM" id="SSF47616">
    <property type="entry name" value="GST C-terminal domain-like"/>
    <property type="match status" value="1"/>
</dbReference>
<sequence length="236" mass="26742">MLQVISFTICPFVQRVTALLEAKQIPYQVKYISLKDKPEWFLELSPHGQVPVLVTEKGTAIFESEAIVEYIAELYPNESEALSAEERAKERAWGYLAAKHYLTQCSAQRSGDYDTLISRQAKLNKAFSAIERAKGDLPFFNSEEPGWVDVAWLPLLHRAGIIKQYSGYDFLKEFPKLRQWQQNLIASGLTNRSVADNFEDKFTEFYLSKDTYLGNGCCDSSANSKLDTHCAKGNCC</sequence>
<evidence type="ECO:0000259" key="2">
    <source>
        <dbReference type="PROSITE" id="PS50405"/>
    </source>
</evidence>
<dbReference type="OrthoDB" id="9782992at2"/>
<keyword evidence="4" id="KW-1185">Reference proteome</keyword>
<comment type="caution">
    <text evidence="3">The sequence shown here is derived from an EMBL/GenBank/DDBJ whole genome shotgun (WGS) entry which is preliminary data.</text>
</comment>
<dbReference type="InterPro" id="IPR036282">
    <property type="entry name" value="Glutathione-S-Trfase_C_sf"/>
</dbReference>
<dbReference type="GO" id="GO:0016740">
    <property type="term" value="F:transferase activity"/>
    <property type="evidence" value="ECO:0007669"/>
    <property type="project" value="UniProtKB-KW"/>
</dbReference>
<dbReference type="PANTHER" id="PTHR43968">
    <property type="match status" value="1"/>
</dbReference>
<feature type="domain" description="GST N-terminal" evidence="1">
    <location>
        <begin position="1"/>
        <end position="79"/>
    </location>
</feature>
<dbReference type="Proteomes" id="UP000002171">
    <property type="component" value="Unassembled WGS sequence"/>
</dbReference>
<dbReference type="Gene3D" id="3.40.30.10">
    <property type="entry name" value="Glutaredoxin"/>
    <property type="match status" value="1"/>
</dbReference>
<proteinExistence type="predicted"/>
<dbReference type="Gene3D" id="1.20.1050.10">
    <property type="match status" value="1"/>
</dbReference>
<dbReference type="Pfam" id="PF13410">
    <property type="entry name" value="GST_C_2"/>
    <property type="match status" value="1"/>
</dbReference>
<dbReference type="PANTHER" id="PTHR43968:SF6">
    <property type="entry name" value="GLUTATHIONE S-TRANSFERASE OMEGA"/>
    <property type="match status" value="1"/>
</dbReference>
<dbReference type="SUPFAM" id="SSF52833">
    <property type="entry name" value="Thioredoxin-like"/>
    <property type="match status" value="1"/>
</dbReference>
<organism evidence="3 4">
    <name type="scientific">Neptuniibacter caesariensis</name>
    <dbReference type="NCBI Taxonomy" id="207954"/>
    <lineage>
        <taxon>Bacteria</taxon>
        <taxon>Pseudomonadati</taxon>
        <taxon>Pseudomonadota</taxon>
        <taxon>Gammaproteobacteria</taxon>
        <taxon>Oceanospirillales</taxon>
        <taxon>Oceanospirillaceae</taxon>
        <taxon>Neptuniibacter</taxon>
    </lineage>
</organism>
<dbReference type="InterPro" id="IPR050983">
    <property type="entry name" value="GST_Omega/HSP26"/>
</dbReference>
<evidence type="ECO:0000313" key="3">
    <source>
        <dbReference type="EMBL" id="EAR62585.1"/>
    </source>
</evidence>
<feature type="domain" description="GST C-terminal" evidence="2">
    <location>
        <begin position="83"/>
        <end position="205"/>
    </location>
</feature>
<dbReference type="CDD" id="cd00299">
    <property type="entry name" value="GST_C_family"/>
    <property type="match status" value="1"/>
</dbReference>
<dbReference type="EMBL" id="AAOW01000002">
    <property type="protein sequence ID" value="EAR62585.1"/>
    <property type="molecule type" value="Genomic_DNA"/>
</dbReference>
<dbReference type="InterPro" id="IPR010987">
    <property type="entry name" value="Glutathione-S-Trfase_C-like"/>
</dbReference>
<dbReference type="InterPro" id="IPR004045">
    <property type="entry name" value="Glutathione_S-Trfase_N"/>
</dbReference>
<dbReference type="SFLD" id="SFLDS00019">
    <property type="entry name" value="Glutathione_Transferase_(cytos"/>
    <property type="match status" value="1"/>
</dbReference>
<reference evidence="3 4" key="1">
    <citation type="submission" date="2006-02" db="EMBL/GenBank/DDBJ databases">
        <authorList>
            <person name="Pinhassi J."/>
            <person name="Pedros-Alio C."/>
            <person name="Ferriera S."/>
            <person name="Johnson J."/>
            <person name="Kravitz S."/>
            <person name="Halpern A."/>
            <person name="Remington K."/>
            <person name="Beeson K."/>
            <person name="Tran B."/>
            <person name="Rogers Y.-H."/>
            <person name="Friedman R."/>
            <person name="Venter J.C."/>
        </authorList>
    </citation>
    <scope>NUCLEOTIDE SEQUENCE [LARGE SCALE GENOMIC DNA]</scope>
    <source>
        <strain evidence="3 4">MED92</strain>
    </source>
</reference>
<dbReference type="FunFam" id="3.40.30.10:FF:000123">
    <property type="entry name" value="Glutathione transferase o1"/>
    <property type="match status" value="1"/>
</dbReference>
<dbReference type="PROSITE" id="PS50405">
    <property type="entry name" value="GST_CTER"/>
    <property type="match status" value="1"/>
</dbReference>
<evidence type="ECO:0000313" key="4">
    <source>
        <dbReference type="Proteomes" id="UP000002171"/>
    </source>
</evidence>
<dbReference type="InterPro" id="IPR040079">
    <property type="entry name" value="Glutathione_S-Trfase"/>
</dbReference>
<dbReference type="GO" id="GO:0005737">
    <property type="term" value="C:cytoplasm"/>
    <property type="evidence" value="ECO:0007669"/>
    <property type="project" value="TreeGrafter"/>
</dbReference>
<name>A0A7U8C9H4_NEPCE</name>
<accession>A0A7U8C9H4</accession>
<keyword evidence="3" id="KW-0808">Transferase</keyword>
<gene>
    <name evidence="3" type="ORF">MED92_05688</name>
</gene>
<dbReference type="AlphaFoldDB" id="A0A7U8C9H4"/>
<dbReference type="SFLD" id="SFLDG00358">
    <property type="entry name" value="Main_(cytGST)"/>
    <property type="match status" value="1"/>
</dbReference>
<evidence type="ECO:0000259" key="1">
    <source>
        <dbReference type="PROSITE" id="PS50404"/>
    </source>
</evidence>